<dbReference type="PROSITE" id="PS00973">
    <property type="entry name" value="USP_2"/>
    <property type="match status" value="1"/>
</dbReference>
<keyword evidence="6 15" id="KW-0378">Hydrolase</keyword>
<dbReference type="GO" id="GO:0005829">
    <property type="term" value="C:cytosol"/>
    <property type="evidence" value="ECO:0007669"/>
    <property type="project" value="TreeGrafter"/>
</dbReference>
<dbReference type="SUPFAM" id="SSF54001">
    <property type="entry name" value="Cysteine proteinases"/>
    <property type="match status" value="1"/>
</dbReference>
<gene>
    <name evidence="15" type="ORF">BpHYR1_004897</name>
</gene>
<evidence type="ECO:0000256" key="1">
    <source>
        <dbReference type="ARBA" id="ARBA00000707"/>
    </source>
</evidence>
<evidence type="ECO:0000256" key="6">
    <source>
        <dbReference type="ARBA" id="ARBA00022801"/>
    </source>
</evidence>
<evidence type="ECO:0000256" key="13">
    <source>
        <dbReference type="SAM" id="MobiDB-lite"/>
    </source>
</evidence>
<evidence type="ECO:0000259" key="14">
    <source>
        <dbReference type="PROSITE" id="PS50235"/>
    </source>
</evidence>
<evidence type="ECO:0000256" key="2">
    <source>
        <dbReference type="ARBA" id="ARBA00009085"/>
    </source>
</evidence>
<dbReference type="OrthoDB" id="420187at2759"/>
<feature type="region of interest" description="Disordered" evidence="13">
    <location>
        <begin position="349"/>
        <end position="392"/>
    </location>
</feature>
<feature type="domain" description="USP" evidence="14">
    <location>
        <begin position="1"/>
        <end position="252"/>
    </location>
</feature>
<comment type="catalytic activity">
    <reaction evidence="1">
        <text>Thiol-dependent hydrolysis of ester, thioester, amide, peptide and isopeptide bonds formed by the C-terminal Gly of ubiquitin (a 76-residue protein attached to proteins as an intracellular targeting signal).</text>
        <dbReference type="EC" id="3.4.19.12"/>
    </reaction>
</comment>
<organism evidence="15 16">
    <name type="scientific">Brachionus plicatilis</name>
    <name type="common">Marine rotifer</name>
    <name type="synonym">Brachionus muelleri</name>
    <dbReference type="NCBI Taxonomy" id="10195"/>
    <lineage>
        <taxon>Eukaryota</taxon>
        <taxon>Metazoa</taxon>
        <taxon>Spiralia</taxon>
        <taxon>Gnathifera</taxon>
        <taxon>Rotifera</taxon>
        <taxon>Eurotatoria</taxon>
        <taxon>Monogononta</taxon>
        <taxon>Pseudotrocha</taxon>
        <taxon>Ploima</taxon>
        <taxon>Brachionidae</taxon>
        <taxon>Brachionus</taxon>
    </lineage>
</organism>
<dbReference type="GO" id="GO:0004843">
    <property type="term" value="F:cysteine-type deubiquitinase activity"/>
    <property type="evidence" value="ECO:0007669"/>
    <property type="project" value="UniProtKB-EC"/>
</dbReference>
<dbReference type="InterPro" id="IPR001394">
    <property type="entry name" value="Peptidase_C19_UCH"/>
</dbReference>
<evidence type="ECO:0000256" key="8">
    <source>
        <dbReference type="ARBA" id="ARBA00039432"/>
    </source>
</evidence>
<keyword evidence="16" id="KW-1185">Reference proteome</keyword>
<evidence type="ECO:0000256" key="5">
    <source>
        <dbReference type="ARBA" id="ARBA00022786"/>
    </source>
</evidence>
<dbReference type="InterPro" id="IPR038765">
    <property type="entry name" value="Papain-like_cys_pep_sf"/>
</dbReference>
<evidence type="ECO:0000256" key="11">
    <source>
        <dbReference type="ARBA" id="ARBA00042420"/>
    </source>
</evidence>
<evidence type="ECO:0000256" key="7">
    <source>
        <dbReference type="ARBA" id="ARBA00022807"/>
    </source>
</evidence>
<evidence type="ECO:0000313" key="15">
    <source>
        <dbReference type="EMBL" id="RNA25817.1"/>
    </source>
</evidence>
<feature type="region of interest" description="Disordered" evidence="13">
    <location>
        <begin position="292"/>
        <end position="311"/>
    </location>
</feature>
<comment type="caution">
    <text evidence="15">The sequence shown here is derived from an EMBL/GenBank/DDBJ whole genome shotgun (WGS) entry which is preliminary data.</text>
</comment>
<accession>A0A3M7RR52</accession>
<proteinExistence type="inferred from homology"/>
<evidence type="ECO:0000256" key="12">
    <source>
        <dbReference type="ARBA" id="ARBA00043009"/>
    </source>
</evidence>
<dbReference type="STRING" id="10195.A0A3M7RR52"/>
<evidence type="ECO:0000256" key="9">
    <source>
        <dbReference type="ARBA" id="ARBA00041300"/>
    </source>
</evidence>
<dbReference type="EMBL" id="REGN01002851">
    <property type="protein sequence ID" value="RNA25817.1"/>
    <property type="molecule type" value="Genomic_DNA"/>
</dbReference>
<dbReference type="EC" id="3.4.19.12" evidence="3"/>
<feature type="compositionally biased region" description="Low complexity" evidence="13">
    <location>
        <begin position="409"/>
        <end position="421"/>
    </location>
</feature>
<dbReference type="InterPro" id="IPR028889">
    <property type="entry name" value="USP"/>
</dbReference>
<keyword evidence="7" id="KW-0788">Thiol protease</keyword>
<evidence type="ECO:0000256" key="10">
    <source>
        <dbReference type="ARBA" id="ARBA00042154"/>
    </source>
</evidence>
<dbReference type="PANTHER" id="PTHR24006:SF758">
    <property type="entry name" value="UBIQUITIN CARBOXYL-TERMINAL HYDROLASE 36"/>
    <property type="match status" value="1"/>
</dbReference>
<dbReference type="InterPro" id="IPR018200">
    <property type="entry name" value="USP_CS"/>
</dbReference>
<dbReference type="InterPro" id="IPR050164">
    <property type="entry name" value="Peptidase_C19"/>
</dbReference>
<evidence type="ECO:0000313" key="16">
    <source>
        <dbReference type="Proteomes" id="UP000276133"/>
    </source>
</evidence>
<feature type="compositionally biased region" description="Low complexity" evidence="13">
    <location>
        <begin position="371"/>
        <end position="389"/>
    </location>
</feature>
<sequence length="564" mass="64367">MFSLVPLGPSIRSLSLDVLEHAFNEINKYIKFMQNGFSKNYPWFLYLNFSKTPFKTKNRSIILFETISNTTIKITCSNCDRTSDTIENTNTWPVDVKYVQDIRKGMQHFLREEVLDGENAYKCEKCGKKTRATKKYSIRTAPNILVIQLKRFDFSYAGKLSHFVTYPDTLNLKTFVPEPEPTSPDEKCLPNLNYKLYGVLVHLGYTSHSGHYYSYVLGPNDTWYKADDQRVSTVQNREALAQHAYILFYSKIKDLAPVAQLDQNIPIVSEQEAAGNNSTPQVYGPFLPDNFFKTPKENTKKEGKKKKKDYETMTRKHLKKIIFNLKKKIKNDPKNAKLKRKLKRIKKILKAKKERPNNESKKRKSDDDGTESSLSISSMSSLSSTSSTKSLKKLKTEPNGLTLLQHYKSSSSSNSSLSASPSPSPEPKLEPSKPFVYSHNANGKLPLSNQQNGDKCEKETMAHVSSHLKDSPLSKVKAWNGKNYNAVNAGAKGDCDDFNKECDRPKESKLKYDSKKYHSLYSGFHVYAHSSADYKTNSWNHNKNGFNNYNRSRTKTVRPDPKIV</sequence>
<keyword evidence="4" id="KW-0645">Protease</keyword>
<evidence type="ECO:0000256" key="4">
    <source>
        <dbReference type="ARBA" id="ARBA00022670"/>
    </source>
</evidence>
<dbReference type="GO" id="GO:0016579">
    <property type="term" value="P:protein deubiquitination"/>
    <property type="evidence" value="ECO:0007669"/>
    <property type="project" value="InterPro"/>
</dbReference>
<reference evidence="15 16" key="1">
    <citation type="journal article" date="2018" name="Sci. Rep.">
        <title>Genomic signatures of local adaptation to the degree of environmental predictability in rotifers.</title>
        <authorList>
            <person name="Franch-Gras L."/>
            <person name="Hahn C."/>
            <person name="Garcia-Roger E.M."/>
            <person name="Carmona M.J."/>
            <person name="Serra M."/>
            <person name="Gomez A."/>
        </authorList>
    </citation>
    <scope>NUCLEOTIDE SEQUENCE [LARGE SCALE GENOMIC DNA]</scope>
    <source>
        <strain evidence="15">HYR1</strain>
    </source>
</reference>
<evidence type="ECO:0000256" key="3">
    <source>
        <dbReference type="ARBA" id="ARBA00012759"/>
    </source>
</evidence>
<feature type="region of interest" description="Disordered" evidence="13">
    <location>
        <begin position="408"/>
        <end position="454"/>
    </location>
</feature>
<feature type="compositionally biased region" description="Basic and acidic residues" evidence="13">
    <location>
        <begin position="354"/>
        <end position="367"/>
    </location>
</feature>
<feature type="region of interest" description="Disordered" evidence="13">
    <location>
        <begin position="545"/>
        <end position="564"/>
    </location>
</feature>
<comment type="similarity">
    <text evidence="2">Belongs to the peptidase C19 family.</text>
</comment>
<dbReference type="AlphaFoldDB" id="A0A3M7RR52"/>
<dbReference type="GO" id="GO:0006508">
    <property type="term" value="P:proteolysis"/>
    <property type="evidence" value="ECO:0007669"/>
    <property type="project" value="UniProtKB-KW"/>
</dbReference>
<dbReference type="Pfam" id="PF00443">
    <property type="entry name" value="UCH"/>
    <property type="match status" value="1"/>
</dbReference>
<dbReference type="PROSITE" id="PS50235">
    <property type="entry name" value="USP_3"/>
    <property type="match status" value="1"/>
</dbReference>
<keyword evidence="5" id="KW-0833">Ubl conjugation pathway</keyword>
<dbReference type="Proteomes" id="UP000276133">
    <property type="component" value="Unassembled WGS sequence"/>
</dbReference>
<dbReference type="PANTHER" id="PTHR24006">
    <property type="entry name" value="UBIQUITIN CARBOXYL-TERMINAL HYDROLASE"/>
    <property type="match status" value="1"/>
</dbReference>
<name>A0A3M7RR52_BRAPC</name>
<dbReference type="Gene3D" id="3.90.70.10">
    <property type="entry name" value="Cysteine proteinases"/>
    <property type="match status" value="1"/>
</dbReference>
<dbReference type="GO" id="GO:0005634">
    <property type="term" value="C:nucleus"/>
    <property type="evidence" value="ECO:0007669"/>
    <property type="project" value="TreeGrafter"/>
</dbReference>
<protein>
    <recommendedName>
        <fullName evidence="8">Ubiquitin carboxyl-terminal hydrolase 36</fullName>
        <ecNumber evidence="3">3.4.19.12</ecNumber>
    </recommendedName>
    <alternativeName>
        <fullName evidence="11">Deubiquitinating enzyme 36</fullName>
    </alternativeName>
    <alternativeName>
        <fullName evidence="10">Protein scrawny</fullName>
    </alternativeName>
    <alternativeName>
        <fullName evidence="9">Ubiquitin thioesterase 36</fullName>
    </alternativeName>
    <alternativeName>
        <fullName evidence="12">Ubiquitin-specific-processing protease 36</fullName>
    </alternativeName>
</protein>